<name>A0AAE8SPQ4_9HYPO</name>
<dbReference type="EMBL" id="ONZP01000666">
    <property type="protein sequence ID" value="SPJ89572.1"/>
    <property type="molecule type" value="Genomic_DNA"/>
</dbReference>
<protein>
    <submittedName>
        <fullName evidence="1">Uncharacterized protein</fullName>
    </submittedName>
</protein>
<evidence type="ECO:0000313" key="2">
    <source>
        <dbReference type="Proteomes" id="UP001187734"/>
    </source>
</evidence>
<proteinExistence type="predicted"/>
<dbReference type="AlphaFoldDB" id="A0AAE8SPQ4"/>
<sequence>MASSLLLKAKSPYREFTYKPINKYNIYRPPFDMPVIITDRDGSLIYEHEGRGLLYTIITYNNIEFLEKYFAINPRAIPNLFELPDDNEAIYDFGD</sequence>
<dbReference type="Proteomes" id="UP001187734">
    <property type="component" value="Unassembled WGS sequence"/>
</dbReference>
<evidence type="ECO:0000313" key="1">
    <source>
        <dbReference type="EMBL" id="SPJ89572.1"/>
    </source>
</evidence>
<organism evidence="1 2">
    <name type="scientific">Fusarium torulosum</name>
    <dbReference type="NCBI Taxonomy" id="33205"/>
    <lineage>
        <taxon>Eukaryota</taxon>
        <taxon>Fungi</taxon>
        <taxon>Dikarya</taxon>
        <taxon>Ascomycota</taxon>
        <taxon>Pezizomycotina</taxon>
        <taxon>Sordariomycetes</taxon>
        <taxon>Hypocreomycetidae</taxon>
        <taxon>Hypocreales</taxon>
        <taxon>Nectriaceae</taxon>
        <taxon>Fusarium</taxon>
    </lineage>
</organism>
<gene>
    <name evidence="1" type="ORF">FTOL_12933</name>
</gene>
<comment type="caution">
    <text evidence="1">The sequence shown here is derived from an EMBL/GenBank/DDBJ whole genome shotgun (WGS) entry which is preliminary data.</text>
</comment>
<reference evidence="1" key="1">
    <citation type="submission" date="2018-03" db="EMBL/GenBank/DDBJ databases">
        <authorList>
            <person name="Guldener U."/>
        </authorList>
    </citation>
    <scope>NUCLEOTIDE SEQUENCE</scope>
</reference>
<accession>A0AAE8SPQ4</accession>
<keyword evidence="2" id="KW-1185">Reference proteome</keyword>